<dbReference type="GO" id="GO:0005886">
    <property type="term" value="C:plasma membrane"/>
    <property type="evidence" value="ECO:0007669"/>
    <property type="project" value="UniProtKB-SubCell"/>
</dbReference>
<evidence type="ECO:0000313" key="9">
    <source>
        <dbReference type="EMBL" id="ADG09188.1"/>
    </source>
</evidence>
<name>D5VEP5_CAUST</name>
<feature type="transmembrane region" description="Helical" evidence="7">
    <location>
        <begin position="132"/>
        <end position="151"/>
    </location>
</feature>
<evidence type="ECO:0000313" key="10">
    <source>
        <dbReference type="Proteomes" id="UP000002629"/>
    </source>
</evidence>
<evidence type="ECO:0000256" key="2">
    <source>
        <dbReference type="ARBA" id="ARBA00009298"/>
    </source>
</evidence>
<dbReference type="Proteomes" id="UP000002629">
    <property type="component" value="Chromosome"/>
</dbReference>
<feature type="transmembrane region" description="Helical" evidence="7">
    <location>
        <begin position="43"/>
        <end position="59"/>
    </location>
</feature>
<accession>D5VEP5</accession>
<protein>
    <recommendedName>
        <fullName evidence="7">Protein MgtC</fullName>
    </recommendedName>
</protein>
<keyword evidence="6 7" id="KW-0472">Membrane</keyword>
<feature type="transmembrane region" description="Helical" evidence="7">
    <location>
        <begin position="108"/>
        <end position="125"/>
    </location>
</feature>
<feature type="transmembrane region" description="Helical" evidence="7">
    <location>
        <begin position="71"/>
        <end position="88"/>
    </location>
</feature>
<evidence type="ECO:0000256" key="4">
    <source>
        <dbReference type="ARBA" id="ARBA00022692"/>
    </source>
</evidence>
<evidence type="ECO:0000256" key="5">
    <source>
        <dbReference type="ARBA" id="ARBA00022989"/>
    </source>
</evidence>
<comment type="similarity">
    <text evidence="2 7">Belongs to the MgtC/SapB family.</text>
</comment>
<dbReference type="HOGENOM" id="CLU_079292_0_2_5"/>
<evidence type="ECO:0000256" key="6">
    <source>
        <dbReference type="ARBA" id="ARBA00023136"/>
    </source>
</evidence>
<dbReference type="eggNOG" id="COG1285">
    <property type="taxonomic scope" value="Bacteria"/>
</dbReference>
<gene>
    <name evidence="9" type="ordered locus">Cseg_0678</name>
</gene>
<evidence type="ECO:0000256" key="3">
    <source>
        <dbReference type="ARBA" id="ARBA00022475"/>
    </source>
</evidence>
<evidence type="ECO:0000259" key="8">
    <source>
        <dbReference type="Pfam" id="PF02308"/>
    </source>
</evidence>
<evidence type="ECO:0000256" key="1">
    <source>
        <dbReference type="ARBA" id="ARBA00004651"/>
    </source>
</evidence>
<dbReference type="PANTHER" id="PTHR33778">
    <property type="entry name" value="PROTEIN MGTC"/>
    <property type="match status" value="1"/>
</dbReference>
<dbReference type="EMBL" id="CP002008">
    <property type="protein sequence ID" value="ADG09188.1"/>
    <property type="molecule type" value="Genomic_DNA"/>
</dbReference>
<dbReference type="InterPro" id="IPR003416">
    <property type="entry name" value="MgtC/SapB/SrpB/YhiD_fam"/>
</dbReference>
<sequence>MNAATGLAPVAAFFVQRFRQEERDREAAPPVTAHMAWLSPSDFLPILGALIAGAVIGFEREYRARPAGLRTHMLVSLASALLMLAAVHQVRWMPETSTEVLRIDPVRMAHGVLTGVGFLCGGVIFQQGVSVHGLTTAASLWITSAIGTLFGVGLYDLATLGAVLAVATLSAARWLDRSLPQKNYAEIVVRSRRETPLDEEELRGLLGEYDLKGHRLNHRLRDGGAAFELAGPFSGKGALRLREVADRLRSDPRVVEFDILPRKD</sequence>
<keyword evidence="3" id="KW-1003">Cell membrane</keyword>
<dbReference type="KEGG" id="cse:Cseg_0678"/>
<keyword evidence="7" id="KW-0997">Cell inner membrane</keyword>
<comment type="subcellular location">
    <subcellularLocation>
        <location evidence="7">Cell inner membrane</location>
        <topology evidence="7">Multi-pass membrane protein</topology>
    </subcellularLocation>
    <subcellularLocation>
        <location evidence="1">Cell membrane</location>
        <topology evidence="1">Multi-pass membrane protein</topology>
    </subcellularLocation>
</comment>
<dbReference type="PANTHER" id="PTHR33778:SF1">
    <property type="entry name" value="MAGNESIUM TRANSPORTER YHID-RELATED"/>
    <property type="match status" value="1"/>
</dbReference>
<dbReference type="PRINTS" id="PR01837">
    <property type="entry name" value="MGTCSAPBPROT"/>
</dbReference>
<proteinExistence type="inferred from homology"/>
<reference evidence="10" key="1">
    <citation type="journal article" date="2011" name="J. Bacteriol.">
        <title>Genome sequences of eight morphologically diverse alphaproteobacteria.</title>
        <authorList>
            <consortium name="US DOE Joint Genome Institute"/>
            <person name="Brown P.J."/>
            <person name="Kysela D.T."/>
            <person name="Buechlein A."/>
            <person name="Hemmerich C."/>
            <person name="Brun Y.V."/>
        </authorList>
    </citation>
    <scope>NUCLEOTIDE SEQUENCE [LARGE SCALE GENOMIC DNA]</scope>
    <source>
        <strain evidence="10">ATCC 21756 / DSM 7131 / JCM 7823 / NBRC 15250 / LMG 17158 / TK0059</strain>
    </source>
</reference>
<dbReference type="Pfam" id="PF02308">
    <property type="entry name" value="MgtC"/>
    <property type="match status" value="1"/>
</dbReference>
<organism evidence="9 10">
    <name type="scientific">Caulobacter segnis (strain ATCC 21756 / DSM 7131 / JCM 7823 / NBRC 15250 / LMG 17158 / TK0059)</name>
    <name type="common">Mycoplana segnis</name>
    <dbReference type="NCBI Taxonomy" id="509190"/>
    <lineage>
        <taxon>Bacteria</taxon>
        <taxon>Pseudomonadati</taxon>
        <taxon>Pseudomonadota</taxon>
        <taxon>Alphaproteobacteria</taxon>
        <taxon>Caulobacterales</taxon>
        <taxon>Caulobacteraceae</taxon>
        <taxon>Caulobacter</taxon>
    </lineage>
</organism>
<keyword evidence="4 7" id="KW-0812">Transmembrane</keyword>
<keyword evidence="5 7" id="KW-1133">Transmembrane helix</keyword>
<dbReference type="AlphaFoldDB" id="D5VEP5"/>
<dbReference type="STRING" id="509190.Cseg_0678"/>
<feature type="domain" description="MgtC/SapB/SrpB/YhiD N-terminal" evidence="8">
    <location>
        <begin position="47"/>
        <end position="177"/>
    </location>
</feature>
<evidence type="ECO:0000256" key="7">
    <source>
        <dbReference type="RuleBase" id="RU365041"/>
    </source>
</evidence>
<dbReference type="InterPro" id="IPR049177">
    <property type="entry name" value="MgtC_SapB_SrpB_YhiD_N"/>
</dbReference>